<accession>A0A5B6WVI9</accession>
<name>A0A5B6WVI9_9ROSI</name>
<dbReference type="SUPFAM" id="SSF53098">
    <property type="entry name" value="Ribonuclease H-like"/>
    <property type="match status" value="1"/>
</dbReference>
<dbReference type="InterPro" id="IPR012337">
    <property type="entry name" value="RNaseH-like_sf"/>
</dbReference>
<dbReference type="PANTHER" id="PTHR45835:SF99">
    <property type="entry name" value="CHROMO DOMAIN-CONTAINING PROTEIN-RELATED"/>
    <property type="match status" value="1"/>
</dbReference>
<dbReference type="AlphaFoldDB" id="A0A5B6WVI9"/>
<dbReference type="GO" id="GO:0003676">
    <property type="term" value="F:nucleic acid binding"/>
    <property type="evidence" value="ECO:0007669"/>
    <property type="project" value="InterPro"/>
</dbReference>
<reference evidence="2" key="1">
    <citation type="journal article" date="2019" name="Plant Biotechnol. J.">
        <title>Genome sequencing of the Australian wild diploid species Gossypium australe highlights disease resistance and delayed gland morphogenesis.</title>
        <authorList>
            <person name="Cai Y."/>
            <person name="Cai X."/>
            <person name="Wang Q."/>
            <person name="Wang P."/>
            <person name="Zhang Y."/>
            <person name="Cai C."/>
            <person name="Xu Y."/>
            <person name="Wang K."/>
            <person name="Zhou Z."/>
            <person name="Wang C."/>
            <person name="Geng S."/>
            <person name="Li B."/>
            <person name="Dong Q."/>
            <person name="Hou Y."/>
            <person name="Wang H."/>
            <person name="Ai P."/>
            <person name="Liu Z."/>
            <person name="Yi F."/>
            <person name="Sun M."/>
            <person name="An G."/>
            <person name="Cheng J."/>
            <person name="Zhang Y."/>
            <person name="Shi Q."/>
            <person name="Xie Y."/>
            <person name="Shi X."/>
            <person name="Chang Y."/>
            <person name="Huang F."/>
            <person name="Chen Y."/>
            <person name="Hong S."/>
            <person name="Mi L."/>
            <person name="Sun Q."/>
            <person name="Zhang L."/>
            <person name="Zhou B."/>
            <person name="Peng R."/>
            <person name="Zhang X."/>
            <person name="Liu F."/>
        </authorList>
    </citation>
    <scope>NUCLEOTIDE SEQUENCE [LARGE SCALE GENOMIC DNA]</scope>
    <source>
        <strain evidence="2">cv. PA1801</strain>
    </source>
</reference>
<proteinExistence type="predicted"/>
<evidence type="ECO:0000313" key="2">
    <source>
        <dbReference type="Proteomes" id="UP000325315"/>
    </source>
</evidence>
<comment type="caution">
    <text evidence="1">The sequence shown here is derived from an EMBL/GenBank/DDBJ whole genome shotgun (WGS) entry which is preliminary data.</text>
</comment>
<protein>
    <submittedName>
        <fullName evidence="1">Taxadiene 5-alpha hydroxylase</fullName>
    </submittedName>
</protein>
<evidence type="ECO:0000313" key="1">
    <source>
        <dbReference type="EMBL" id="KAA3485981.1"/>
    </source>
</evidence>
<gene>
    <name evidence="1" type="ORF">EPI10_029944</name>
</gene>
<organism evidence="1 2">
    <name type="scientific">Gossypium australe</name>
    <dbReference type="NCBI Taxonomy" id="47621"/>
    <lineage>
        <taxon>Eukaryota</taxon>
        <taxon>Viridiplantae</taxon>
        <taxon>Streptophyta</taxon>
        <taxon>Embryophyta</taxon>
        <taxon>Tracheophyta</taxon>
        <taxon>Spermatophyta</taxon>
        <taxon>Magnoliopsida</taxon>
        <taxon>eudicotyledons</taxon>
        <taxon>Gunneridae</taxon>
        <taxon>Pentapetalae</taxon>
        <taxon>rosids</taxon>
        <taxon>malvids</taxon>
        <taxon>Malvales</taxon>
        <taxon>Malvaceae</taxon>
        <taxon>Malvoideae</taxon>
        <taxon>Gossypium</taxon>
    </lineage>
</organism>
<dbReference type="Proteomes" id="UP000325315">
    <property type="component" value="Unassembled WGS sequence"/>
</dbReference>
<dbReference type="EMBL" id="SMMG02000001">
    <property type="protein sequence ID" value="KAA3485981.1"/>
    <property type="molecule type" value="Genomic_DNA"/>
</dbReference>
<dbReference type="OrthoDB" id="1909122at2759"/>
<dbReference type="PANTHER" id="PTHR45835">
    <property type="entry name" value="YALI0A06105P"/>
    <property type="match status" value="1"/>
</dbReference>
<dbReference type="InterPro" id="IPR036397">
    <property type="entry name" value="RNaseH_sf"/>
</dbReference>
<sequence length="89" mass="10486">MDFVSSLPLTPKKKDTVWVILNFSTTFHLQTDGQLEQVIQILEYMLHCCVIEFEGSWERLLPLAEFAYNNSYQSSIKMTTYKALYGRKW</sequence>
<keyword evidence="2" id="KW-1185">Reference proteome</keyword>
<dbReference type="Gene3D" id="3.30.420.10">
    <property type="entry name" value="Ribonuclease H-like superfamily/Ribonuclease H"/>
    <property type="match status" value="1"/>
</dbReference>